<proteinExistence type="predicted"/>
<sequence>MKTQTVLVIFFAGMLSGTVAGPLKKIDNAAADLKKTENTAALPKTSTADELTVPPTAPKPQPIGPSAGGGTPAPGTTTAYPDNKDWQVKEHEASGTLGQVTGASGGPLGFAPPPALDVVSKSTELTSLALVGGAEHQIKKQLPAQGSLPEDSQLMPSHPDLGNPMKEEMVQKDPKLQEEMKDRIYDQQAQLDASSSGSSKPTQ</sequence>
<dbReference type="AlphaFoldDB" id="A0A8K0LAJ3"/>
<feature type="chain" id="PRO_5035440595" evidence="2">
    <location>
        <begin position="21"/>
        <end position="203"/>
    </location>
</feature>
<gene>
    <name evidence="3" type="ORF">KVT40_002465</name>
</gene>
<evidence type="ECO:0000256" key="2">
    <source>
        <dbReference type="SAM" id="SignalP"/>
    </source>
</evidence>
<dbReference type="OrthoDB" id="10398425at2759"/>
<keyword evidence="2" id="KW-0732">Signal</keyword>
<accession>A0A8K0LAJ3</accession>
<feature type="compositionally biased region" description="Basic and acidic residues" evidence="1">
    <location>
        <begin position="82"/>
        <end position="93"/>
    </location>
</feature>
<dbReference type="Proteomes" id="UP000809789">
    <property type="component" value="Unassembled WGS sequence"/>
</dbReference>
<evidence type="ECO:0000313" key="4">
    <source>
        <dbReference type="Proteomes" id="UP000809789"/>
    </source>
</evidence>
<feature type="region of interest" description="Disordered" evidence="1">
    <location>
        <begin position="37"/>
        <end position="108"/>
    </location>
</feature>
<feature type="compositionally biased region" description="Basic and acidic residues" evidence="1">
    <location>
        <begin position="165"/>
        <end position="176"/>
    </location>
</feature>
<dbReference type="EMBL" id="JAESVG020000002">
    <property type="protein sequence ID" value="KAG8630846.1"/>
    <property type="molecule type" value="Genomic_DNA"/>
</dbReference>
<organism evidence="3 4">
    <name type="scientific">Elsinoe batatas</name>
    <dbReference type="NCBI Taxonomy" id="2601811"/>
    <lineage>
        <taxon>Eukaryota</taxon>
        <taxon>Fungi</taxon>
        <taxon>Dikarya</taxon>
        <taxon>Ascomycota</taxon>
        <taxon>Pezizomycotina</taxon>
        <taxon>Dothideomycetes</taxon>
        <taxon>Dothideomycetidae</taxon>
        <taxon>Myriangiales</taxon>
        <taxon>Elsinoaceae</taxon>
        <taxon>Elsinoe</taxon>
    </lineage>
</organism>
<reference evidence="3" key="1">
    <citation type="submission" date="2021-07" db="EMBL/GenBank/DDBJ databases">
        <title>Elsinoe batatas strain:CRI-CJ2 Genome sequencing and assembly.</title>
        <authorList>
            <person name="Huang L."/>
        </authorList>
    </citation>
    <scope>NUCLEOTIDE SEQUENCE</scope>
    <source>
        <strain evidence="3">CRI-CJ2</strain>
    </source>
</reference>
<feature type="signal peptide" evidence="2">
    <location>
        <begin position="1"/>
        <end position="20"/>
    </location>
</feature>
<protein>
    <submittedName>
        <fullName evidence="3">Uncharacterized protein</fullName>
    </submittedName>
</protein>
<comment type="caution">
    <text evidence="3">The sequence shown here is derived from an EMBL/GenBank/DDBJ whole genome shotgun (WGS) entry which is preliminary data.</text>
</comment>
<evidence type="ECO:0000256" key="1">
    <source>
        <dbReference type="SAM" id="MobiDB-lite"/>
    </source>
</evidence>
<evidence type="ECO:0000313" key="3">
    <source>
        <dbReference type="EMBL" id="KAG8630846.1"/>
    </source>
</evidence>
<feature type="region of interest" description="Disordered" evidence="1">
    <location>
        <begin position="141"/>
        <end position="176"/>
    </location>
</feature>
<keyword evidence="4" id="KW-1185">Reference proteome</keyword>
<name>A0A8K0LAJ3_9PEZI</name>